<dbReference type="OrthoDB" id="1564555at2759"/>
<comment type="caution">
    <text evidence="2">The sequence shown here is derived from an EMBL/GenBank/DDBJ whole genome shotgun (WGS) entry which is preliminary data.</text>
</comment>
<evidence type="ECO:0000313" key="2">
    <source>
        <dbReference type="EMBL" id="GIM05124.1"/>
    </source>
</evidence>
<accession>A0A8J4G0I0</accession>
<dbReference type="PANTHER" id="PTHR34204">
    <property type="entry name" value="RNA-BINDING ASCH DOMAIN PROTEIN"/>
    <property type="match status" value="1"/>
</dbReference>
<name>A0A8J4G0I0_9CHLO</name>
<dbReference type="Proteomes" id="UP000722791">
    <property type="component" value="Unassembled WGS sequence"/>
</dbReference>
<organism evidence="2 3">
    <name type="scientific">Volvox reticuliferus</name>
    <dbReference type="NCBI Taxonomy" id="1737510"/>
    <lineage>
        <taxon>Eukaryota</taxon>
        <taxon>Viridiplantae</taxon>
        <taxon>Chlorophyta</taxon>
        <taxon>core chlorophytes</taxon>
        <taxon>Chlorophyceae</taxon>
        <taxon>CS clade</taxon>
        <taxon>Chlamydomonadales</taxon>
        <taxon>Volvocaceae</taxon>
        <taxon>Volvox</taxon>
    </lineage>
</organism>
<evidence type="ECO:0000256" key="1">
    <source>
        <dbReference type="SAM" id="MobiDB-lite"/>
    </source>
</evidence>
<feature type="region of interest" description="Disordered" evidence="1">
    <location>
        <begin position="129"/>
        <end position="168"/>
    </location>
</feature>
<evidence type="ECO:0000313" key="3">
    <source>
        <dbReference type="Proteomes" id="UP000722791"/>
    </source>
</evidence>
<dbReference type="EMBL" id="BNCQ01000018">
    <property type="protein sequence ID" value="GIM05124.1"/>
    <property type="molecule type" value="Genomic_DNA"/>
</dbReference>
<dbReference type="PANTHER" id="PTHR34204:SF2">
    <property type="entry name" value="RNA-BINDING ASCH DOMAIN PROTEIN"/>
    <property type="match status" value="1"/>
</dbReference>
<protein>
    <submittedName>
        <fullName evidence="2">Uncharacterized protein</fullName>
    </submittedName>
</protein>
<sequence length="708" mass="76191">MQNGVLVSNNTNRFAKGWKCGNKPITSYVTMCPVKLKLPELAAHMPAIEHGMTLAPSSLVSTVRVATLQLITGMLELYQQTRPREGHLQPTDSESGDQEAPGSTSLLPHHANMQLHALLSELLRPELPQPQHSQHQGLEPAADGMEGPAGLGSGASKESTTASDETIPFKGVSQGSLDLSWWWVEVGCVEGQEGGGVPATSMMPSPLWTPSQPLQQQEPHPPLSLGPCGLTHPGYEPYGYLRRPYALQLAWAVAVWRVTGCFPYPVIRQQRPPRLRESDVYDATLEEIQALMPLLLLPEVAADSSTATAATAVAAAVEGPVAAQECNGPIPIGSDDHDHIDGDVTVRDKTVCGTVAVPAVSVVASAAQRETREAEMDPATNANVAFSTTNSVDAAATALRQLLLNVPAVYLLLGFRLTAGSASQMVSVPSARECFEAFERKHSSPENASVLTVGARALSKHTHRDLQGEWWPRMTGSEATKNQLARGSLQRLLAGALWLNVHQLPPFDAPKHVLEIRNVQGYGARWAIEPVPIRMQEHARIEAGADSCISAKRPTRLPSPSLLSARQPQRSSPVSKSLLATGEGREFMTADVLLEPKEELGPDGQVTGSAPRTALMQQAAMMNYMVPAADIIGNAYSTVPYVKPPATVEAPPPRQEIVPQITNREVREKPGESAGTGPVGVAFQRPRVQFRGFLEPQMEGGHEAGWRH</sequence>
<proteinExistence type="predicted"/>
<feature type="compositionally biased region" description="Polar residues" evidence="1">
    <location>
        <begin position="561"/>
        <end position="575"/>
    </location>
</feature>
<feature type="region of interest" description="Disordered" evidence="1">
    <location>
        <begin position="81"/>
        <end position="107"/>
    </location>
</feature>
<gene>
    <name evidence="2" type="ORF">Vretimale_9541</name>
</gene>
<reference evidence="2" key="1">
    <citation type="journal article" date="2021" name="Proc. Natl. Acad. Sci. U.S.A.">
        <title>Three genomes in the algal genus Volvox reveal the fate of a haploid sex-determining region after a transition to homothallism.</title>
        <authorList>
            <person name="Yamamoto K."/>
            <person name="Hamaji T."/>
            <person name="Kawai-Toyooka H."/>
            <person name="Matsuzaki R."/>
            <person name="Takahashi F."/>
            <person name="Nishimura Y."/>
            <person name="Kawachi M."/>
            <person name="Noguchi H."/>
            <person name="Minakuchi Y."/>
            <person name="Umen J.G."/>
            <person name="Toyoda A."/>
            <person name="Nozaki H."/>
        </authorList>
    </citation>
    <scope>NUCLEOTIDE SEQUENCE</scope>
    <source>
        <strain evidence="2">NIES-3785</strain>
    </source>
</reference>
<feature type="region of interest" description="Disordered" evidence="1">
    <location>
        <begin position="552"/>
        <end position="578"/>
    </location>
</feature>
<dbReference type="AlphaFoldDB" id="A0A8J4G0I0"/>